<proteinExistence type="predicted"/>
<gene>
    <name evidence="2" type="ORF">GCM10009020_03170</name>
</gene>
<keyword evidence="1" id="KW-1133">Transmembrane helix</keyword>
<keyword evidence="1" id="KW-0472">Membrane</keyword>
<organism evidence="2 3">
    <name type="scientific">Natronoarchaeum mannanilyticum</name>
    <dbReference type="NCBI Taxonomy" id="926360"/>
    <lineage>
        <taxon>Archaea</taxon>
        <taxon>Methanobacteriati</taxon>
        <taxon>Methanobacteriota</taxon>
        <taxon>Stenosarchaea group</taxon>
        <taxon>Halobacteria</taxon>
        <taxon>Halobacteriales</taxon>
        <taxon>Natronoarchaeaceae</taxon>
    </lineage>
</organism>
<dbReference type="Pfam" id="PF23954">
    <property type="entry name" value="DUF7283"/>
    <property type="match status" value="1"/>
</dbReference>
<dbReference type="Proteomes" id="UP001500420">
    <property type="component" value="Unassembled WGS sequence"/>
</dbReference>
<name>A0AAV3T4P1_9EURY</name>
<evidence type="ECO:0000256" key="1">
    <source>
        <dbReference type="SAM" id="Phobius"/>
    </source>
</evidence>
<dbReference type="EMBL" id="BAAADV010000001">
    <property type="protein sequence ID" value="GAA0662129.1"/>
    <property type="molecule type" value="Genomic_DNA"/>
</dbReference>
<dbReference type="RefSeq" id="WP_343772068.1">
    <property type="nucleotide sequence ID" value="NZ_BAAADV010000001.1"/>
</dbReference>
<dbReference type="AlphaFoldDB" id="A0AAV3T4P1"/>
<evidence type="ECO:0000313" key="3">
    <source>
        <dbReference type="Proteomes" id="UP001500420"/>
    </source>
</evidence>
<sequence>MFDSPADAWYVWIGLSLLGAALLGIVTQLPDAPPPDAAGPANAVDAVAGGRHAGTGTYPISADAVWIEPHRIGVRTDDETAFETLAYGPVTPVREGTLLWEVLQGARPDHVFESTEGFARAIGRAAERERAWRSAPGALDVRTVSWEDADATLVGA</sequence>
<accession>A0AAV3T4P1</accession>
<reference evidence="2 3" key="1">
    <citation type="journal article" date="2019" name="Int. J. Syst. Evol. Microbiol.">
        <title>The Global Catalogue of Microorganisms (GCM) 10K type strain sequencing project: providing services to taxonomists for standard genome sequencing and annotation.</title>
        <authorList>
            <consortium name="The Broad Institute Genomics Platform"/>
            <consortium name="The Broad Institute Genome Sequencing Center for Infectious Disease"/>
            <person name="Wu L."/>
            <person name="Ma J."/>
        </authorList>
    </citation>
    <scope>NUCLEOTIDE SEQUENCE [LARGE SCALE GENOMIC DNA]</scope>
    <source>
        <strain evidence="2 3">JCM 16328</strain>
    </source>
</reference>
<evidence type="ECO:0000313" key="2">
    <source>
        <dbReference type="EMBL" id="GAA0662129.1"/>
    </source>
</evidence>
<comment type="caution">
    <text evidence="2">The sequence shown here is derived from an EMBL/GenBank/DDBJ whole genome shotgun (WGS) entry which is preliminary data.</text>
</comment>
<protein>
    <submittedName>
        <fullName evidence="2">Uncharacterized protein</fullName>
    </submittedName>
</protein>
<feature type="transmembrane region" description="Helical" evidence="1">
    <location>
        <begin position="6"/>
        <end position="26"/>
    </location>
</feature>
<keyword evidence="3" id="KW-1185">Reference proteome</keyword>
<dbReference type="InterPro" id="IPR055707">
    <property type="entry name" value="DUF7283"/>
</dbReference>
<keyword evidence="1" id="KW-0812">Transmembrane</keyword>